<reference evidence="2" key="1">
    <citation type="journal article" date="2014" name="Int. J. Syst. Evol. Microbiol.">
        <title>Complete genome sequence of Corynebacterium casei LMG S-19264T (=DSM 44701T), isolated from a smear-ripened cheese.</title>
        <authorList>
            <consortium name="US DOE Joint Genome Institute (JGI-PGF)"/>
            <person name="Walter F."/>
            <person name="Albersmeier A."/>
            <person name="Kalinowski J."/>
            <person name="Ruckert C."/>
        </authorList>
    </citation>
    <scope>NUCLEOTIDE SEQUENCE</scope>
    <source>
        <strain evidence="2">CGMCC 4.7299</strain>
    </source>
</reference>
<evidence type="ECO:0000313" key="3">
    <source>
        <dbReference type="Proteomes" id="UP000656042"/>
    </source>
</evidence>
<proteinExistence type="predicted"/>
<evidence type="ECO:0000313" key="2">
    <source>
        <dbReference type="EMBL" id="GGL01512.1"/>
    </source>
</evidence>
<accession>A0A8J3C2X7</accession>
<dbReference type="EMBL" id="BMMX01000019">
    <property type="protein sequence ID" value="GGL01512.1"/>
    <property type="molecule type" value="Genomic_DNA"/>
</dbReference>
<gene>
    <name evidence="2" type="ORF">GCM10012284_40090</name>
</gene>
<comment type="caution">
    <text evidence="2">The sequence shown here is derived from an EMBL/GenBank/DDBJ whole genome shotgun (WGS) entry which is preliminary data.</text>
</comment>
<sequence length="135" mass="13879">MVLRVTGKSSAAPGSATLAWAVRLMLLEAAALAGLTAYLIFLDLTADPDSVPIAIALTVMAAIGVAFVVFVARLLGRRRLGARGPAVFVQLMVIASGGFLVQTDPLWLGLVLLVLGVTVGVLIVVPSSTRALGVE</sequence>
<keyword evidence="1" id="KW-1133">Transmembrane helix</keyword>
<reference evidence="2" key="2">
    <citation type="submission" date="2020-09" db="EMBL/GenBank/DDBJ databases">
        <authorList>
            <person name="Sun Q."/>
            <person name="Zhou Y."/>
        </authorList>
    </citation>
    <scope>NUCLEOTIDE SEQUENCE</scope>
    <source>
        <strain evidence="2">CGMCC 4.7299</strain>
    </source>
</reference>
<dbReference type="Proteomes" id="UP000656042">
    <property type="component" value="Unassembled WGS sequence"/>
</dbReference>
<dbReference type="AlphaFoldDB" id="A0A8J3C2X7"/>
<feature type="transmembrane region" description="Helical" evidence="1">
    <location>
        <begin position="20"/>
        <end position="41"/>
    </location>
</feature>
<keyword evidence="1" id="KW-0472">Membrane</keyword>
<evidence type="ECO:0008006" key="4">
    <source>
        <dbReference type="Google" id="ProtNLM"/>
    </source>
</evidence>
<evidence type="ECO:0000256" key="1">
    <source>
        <dbReference type="SAM" id="Phobius"/>
    </source>
</evidence>
<feature type="transmembrane region" description="Helical" evidence="1">
    <location>
        <begin position="53"/>
        <end position="75"/>
    </location>
</feature>
<keyword evidence="1" id="KW-0812">Transmembrane</keyword>
<organism evidence="2 3">
    <name type="scientific">Mangrovihabitans endophyticus</name>
    <dbReference type="NCBI Taxonomy" id="1751298"/>
    <lineage>
        <taxon>Bacteria</taxon>
        <taxon>Bacillati</taxon>
        <taxon>Actinomycetota</taxon>
        <taxon>Actinomycetes</taxon>
        <taxon>Micromonosporales</taxon>
        <taxon>Micromonosporaceae</taxon>
        <taxon>Mangrovihabitans</taxon>
    </lineage>
</organism>
<name>A0A8J3C2X7_9ACTN</name>
<keyword evidence="3" id="KW-1185">Reference proteome</keyword>
<feature type="transmembrane region" description="Helical" evidence="1">
    <location>
        <begin position="82"/>
        <end position="100"/>
    </location>
</feature>
<feature type="transmembrane region" description="Helical" evidence="1">
    <location>
        <begin position="106"/>
        <end position="125"/>
    </location>
</feature>
<protein>
    <recommendedName>
        <fullName evidence="4">Integral membrane protein</fullName>
    </recommendedName>
</protein>